<dbReference type="Gene3D" id="1.10.940.10">
    <property type="entry name" value="NusB-like"/>
    <property type="match status" value="1"/>
</dbReference>
<dbReference type="InterPro" id="IPR035926">
    <property type="entry name" value="NusB-like_sf"/>
</dbReference>
<keyword evidence="2 6" id="KW-0889">Transcription antitermination</keyword>
<comment type="function">
    <text evidence="6">Involved in transcription antitermination. Required for transcription of ribosomal RNA (rRNA) genes. Binds specifically to the boxA antiterminator sequence of the ribosomal RNA (rrn) operons.</text>
</comment>
<dbReference type="PANTHER" id="PTHR11078:SF3">
    <property type="entry name" value="ANTITERMINATION NUSB DOMAIN-CONTAINING PROTEIN"/>
    <property type="match status" value="1"/>
</dbReference>
<keyword evidence="10" id="KW-1185">Reference proteome</keyword>
<organism evidence="9 10">
    <name type="scientific">Maritimibacter alkaliphilus HTCC2654</name>
    <dbReference type="NCBI Taxonomy" id="314271"/>
    <lineage>
        <taxon>Bacteria</taxon>
        <taxon>Pseudomonadati</taxon>
        <taxon>Pseudomonadota</taxon>
        <taxon>Alphaproteobacteria</taxon>
        <taxon>Rhodobacterales</taxon>
        <taxon>Roseobacteraceae</taxon>
        <taxon>Maritimibacter</taxon>
    </lineage>
</organism>
<dbReference type="SUPFAM" id="SSF48013">
    <property type="entry name" value="NusB-like"/>
    <property type="match status" value="1"/>
</dbReference>
<keyword evidence="4 6" id="KW-0805">Transcription regulation</keyword>
<keyword evidence="5 6" id="KW-0804">Transcription</keyword>
<evidence type="ECO:0000256" key="2">
    <source>
        <dbReference type="ARBA" id="ARBA00022814"/>
    </source>
</evidence>
<evidence type="ECO:0000256" key="6">
    <source>
        <dbReference type="HAMAP-Rule" id="MF_00073"/>
    </source>
</evidence>
<dbReference type="GO" id="GO:0031564">
    <property type="term" value="P:transcription antitermination"/>
    <property type="evidence" value="ECO:0007669"/>
    <property type="project" value="UniProtKB-KW"/>
</dbReference>
<dbReference type="eggNOG" id="COG0781">
    <property type="taxonomic scope" value="Bacteria"/>
</dbReference>
<proteinExistence type="inferred from homology"/>
<dbReference type="AlphaFoldDB" id="A3VMU9"/>
<evidence type="ECO:0000256" key="1">
    <source>
        <dbReference type="ARBA" id="ARBA00005952"/>
    </source>
</evidence>
<dbReference type="GO" id="GO:0005829">
    <property type="term" value="C:cytosol"/>
    <property type="evidence" value="ECO:0007669"/>
    <property type="project" value="TreeGrafter"/>
</dbReference>
<feature type="compositionally biased region" description="Basic and acidic residues" evidence="7">
    <location>
        <begin position="8"/>
        <end position="21"/>
    </location>
</feature>
<dbReference type="Pfam" id="PF01029">
    <property type="entry name" value="NusB"/>
    <property type="match status" value="1"/>
</dbReference>
<dbReference type="GO" id="GO:0006353">
    <property type="term" value="P:DNA-templated transcription termination"/>
    <property type="evidence" value="ECO:0007669"/>
    <property type="project" value="UniProtKB-UniRule"/>
</dbReference>
<dbReference type="NCBIfam" id="TIGR01951">
    <property type="entry name" value="nusB"/>
    <property type="match status" value="1"/>
</dbReference>
<evidence type="ECO:0000313" key="10">
    <source>
        <dbReference type="Proteomes" id="UP000002931"/>
    </source>
</evidence>
<dbReference type="InterPro" id="IPR006027">
    <property type="entry name" value="NusB_RsmB_TIM44"/>
</dbReference>
<dbReference type="OrthoDB" id="9797817at2"/>
<dbReference type="Proteomes" id="UP000002931">
    <property type="component" value="Unassembled WGS sequence"/>
</dbReference>
<dbReference type="PANTHER" id="PTHR11078">
    <property type="entry name" value="N UTILIZATION SUBSTANCE PROTEIN B-RELATED"/>
    <property type="match status" value="1"/>
</dbReference>
<dbReference type="InterPro" id="IPR011605">
    <property type="entry name" value="NusB_fam"/>
</dbReference>
<feature type="domain" description="NusB/RsmB/TIM44" evidence="8">
    <location>
        <begin position="27"/>
        <end position="161"/>
    </location>
</feature>
<sequence>MTDETPQDTDRPKRKMTPELKRRMKSASRLYAVQALFQMEAAGQGYDRVRKEFEDHRFGAEYEEGEFEEGNVDLFRAILGEAVDRQAKIDQMTDRALVAKWPIARIDPTLRALFRAAGAELVLGDTPPKVVIVEFVEVAKAFFPEGHEPKFTNAVLDHMAREARPEAF</sequence>
<evidence type="ECO:0000313" key="9">
    <source>
        <dbReference type="EMBL" id="EAQ10429.1"/>
    </source>
</evidence>
<dbReference type="RefSeq" id="WP_008329485.1">
    <property type="nucleotide sequence ID" value="NZ_CH902578.1"/>
</dbReference>
<evidence type="ECO:0000256" key="5">
    <source>
        <dbReference type="ARBA" id="ARBA00023163"/>
    </source>
</evidence>
<dbReference type="GO" id="GO:0003723">
    <property type="term" value="F:RNA binding"/>
    <property type="evidence" value="ECO:0007669"/>
    <property type="project" value="UniProtKB-UniRule"/>
</dbReference>
<dbReference type="STRING" id="314271.RB2654_05500"/>
<name>A3VMU9_9RHOB</name>
<reference evidence="9 10" key="1">
    <citation type="journal article" date="2010" name="J. Bacteriol.">
        <title>Genome sequences of Pelagibaca bermudensis HTCC2601T and Maritimibacter alkaliphilus HTCC2654T, the type strains of two marine Roseobacter genera.</title>
        <authorList>
            <person name="Thrash J.C."/>
            <person name="Cho J.C."/>
            <person name="Ferriera S."/>
            <person name="Johnson J."/>
            <person name="Vergin K.L."/>
            <person name="Giovannoni S.J."/>
        </authorList>
    </citation>
    <scope>NUCLEOTIDE SEQUENCE [LARGE SCALE GENOMIC DNA]</scope>
    <source>
        <strain evidence="9 10">HTCC2654</strain>
    </source>
</reference>
<comment type="similarity">
    <text evidence="1 6">Belongs to the NusB family.</text>
</comment>
<evidence type="ECO:0000256" key="7">
    <source>
        <dbReference type="SAM" id="MobiDB-lite"/>
    </source>
</evidence>
<evidence type="ECO:0000256" key="3">
    <source>
        <dbReference type="ARBA" id="ARBA00022884"/>
    </source>
</evidence>
<evidence type="ECO:0000259" key="8">
    <source>
        <dbReference type="Pfam" id="PF01029"/>
    </source>
</evidence>
<evidence type="ECO:0000256" key="4">
    <source>
        <dbReference type="ARBA" id="ARBA00023015"/>
    </source>
</evidence>
<comment type="caution">
    <text evidence="9">The sequence shown here is derived from an EMBL/GenBank/DDBJ whole genome shotgun (WGS) entry which is preliminary data.</text>
</comment>
<accession>A3VMU9</accession>
<dbReference type="EMBL" id="AAMT01000039">
    <property type="protein sequence ID" value="EAQ10429.1"/>
    <property type="molecule type" value="Genomic_DNA"/>
</dbReference>
<protein>
    <recommendedName>
        <fullName evidence="6">Transcription antitermination protein NusB</fullName>
    </recommendedName>
    <alternativeName>
        <fullName evidence="6">Antitermination factor NusB</fullName>
    </alternativeName>
</protein>
<dbReference type="HOGENOM" id="CLU_087843_4_0_5"/>
<keyword evidence="3 6" id="KW-0694">RNA-binding</keyword>
<feature type="region of interest" description="Disordered" evidence="7">
    <location>
        <begin position="1"/>
        <end position="23"/>
    </location>
</feature>
<dbReference type="HAMAP" id="MF_00073">
    <property type="entry name" value="NusB"/>
    <property type="match status" value="1"/>
</dbReference>
<gene>
    <name evidence="6" type="primary">nusB</name>
    <name evidence="9" type="ORF">RB2654_05500</name>
</gene>